<dbReference type="EMBL" id="CP139779">
    <property type="protein sequence ID" value="WQB69232.1"/>
    <property type="molecule type" value="Genomic_DNA"/>
</dbReference>
<dbReference type="Pfam" id="PF07947">
    <property type="entry name" value="YhhN"/>
    <property type="match status" value="1"/>
</dbReference>
<evidence type="ECO:0000256" key="2">
    <source>
        <dbReference type="ARBA" id="ARBA00007375"/>
    </source>
</evidence>
<feature type="transmembrane region" description="Helical" evidence="7">
    <location>
        <begin position="63"/>
        <end position="83"/>
    </location>
</feature>
<evidence type="ECO:0000256" key="5">
    <source>
        <dbReference type="ARBA" id="ARBA00023136"/>
    </source>
</evidence>
<name>A0ABZ0VBP7_9MICO</name>
<comment type="similarity">
    <text evidence="2">Belongs to the TMEM86 family.</text>
</comment>
<keyword evidence="4 7" id="KW-1133">Transmembrane helix</keyword>
<organism evidence="8 9">
    <name type="scientific">Microbacterium invictum</name>
    <dbReference type="NCBI Taxonomy" id="515415"/>
    <lineage>
        <taxon>Bacteria</taxon>
        <taxon>Bacillati</taxon>
        <taxon>Actinomycetota</taxon>
        <taxon>Actinomycetes</taxon>
        <taxon>Micrococcales</taxon>
        <taxon>Microbacteriaceae</taxon>
        <taxon>Microbacterium</taxon>
    </lineage>
</organism>
<evidence type="ECO:0000313" key="9">
    <source>
        <dbReference type="Proteomes" id="UP001324533"/>
    </source>
</evidence>
<accession>A0ABZ0VBP7</accession>
<evidence type="ECO:0000256" key="4">
    <source>
        <dbReference type="ARBA" id="ARBA00022989"/>
    </source>
</evidence>
<evidence type="ECO:0000256" key="1">
    <source>
        <dbReference type="ARBA" id="ARBA00004141"/>
    </source>
</evidence>
<keyword evidence="9" id="KW-1185">Reference proteome</keyword>
<dbReference type="RefSeq" id="WP_322409352.1">
    <property type="nucleotide sequence ID" value="NZ_CP139779.1"/>
</dbReference>
<reference evidence="8 9" key="1">
    <citation type="submission" date="2023-06" db="EMBL/GenBank/DDBJ databases">
        <title>Rock-solubilizing bacteria, Microbacterium invictum, promotes re-establishment of vegetation in rocky wasteland by accelerating rock bio-weathering and reshaping soil bacterial community.</title>
        <authorList>
            <person name="Liu C."/>
        </authorList>
    </citation>
    <scope>NUCLEOTIDE SEQUENCE [LARGE SCALE GENOMIC DNA]</scope>
    <source>
        <strain evidence="8 9">X-18</strain>
    </source>
</reference>
<gene>
    <name evidence="8" type="ORF">T9R20_10990</name>
</gene>
<dbReference type="InterPro" id="IPR012506">
    <property type="entry name" value="TMEM86B-like"/>
</dbReference>
<proteinExistence type="inferred from homology"/>
<dbReference type="Proteomes" id="UP001324533">
    <property type="component" value="Chromosome"/>
</dbReference>
<keyword evidence="3 7" id="KW-0812">Transmembrane</keyword>
<evidence type="ECO:0000313" key="8">
    <source>
        <dbReference type="EMBL" id="WQB69232.1"/>
    </source>
</evidence>
<feature type="compositionally biased region" description="Basic residues" evidence="6">
    <location>
        <begin position="8"/>
        <end position="23"/>
    </location>
</feature>
<comment type="subcellular location">
    <subcellularLocation>
        <location evidence="1">Membrane</location>
        <topology evidence="1">Multi-pass membrane protein</topology>
    </subcellularLocation>
</comment>
<evidence type="ECO:0000256" key="6">
    <source>
        <dbReference type="SAM" id="MobiDB-lite"/>
    </source>
</evidence>
<keyword evidence="5 7" id="KW-0472">Membrane</keyword>
<sequence>MAAPRTTPHPRRALRPRARGHRGRRLPGGALIAVGGAFFLTSDSILAFDLFWPGAPTGVTGPLVMLTYTLGQGLIALGVVRAISSGRGGTR</sequence>
<feature type="region of interest" description="Disordered" evidence="6">
    <location>
        <begin position="1"/>
        <end position="23"/>
    </location>
</feature>
<evidence type="ECO:0000256" key="3">
    <source>
        <dbReference type="ARBA" id="ARBA00022692"/>
    </source>
</evidence>
<protein>
    <submittedName>
        <fullName evidence="8">Lysoplasmalogenase family protein</fullName>
    </submittedName>
</protein>
<evidence type="ECO:0000256" key="7">
    <source>
        <dbReference type="SAM" id="Phobius"/>
    </source>
</evidence>